<dbReference type="PANTHER" id="PTHR46760:SF1">
    <property type="entry name" value="TRANSCRIPTION TERMINATION FACTOR 1"/>
    <property type="match status" value="1"/>
</dbReference>
<dbReference type="InterPro" id="IPR017930">
    <property type="entry name" value="Myb_dom"/>
</dbReference>
<accession>A0A6P8GVR8</accession>
<dbReference type="SUPFAM" id="SSF46689">
    <property type="entry name" value="Homeodomain-like"/>
    <property type="match status" value="2"/>
</dbReference>
<evidence type="ECO:0000256" key="1">
    <source>
        <dbReference type="SAM" id="MobiDB-lite"/>
    </source>
</evidence>
<feature type="compositionally biased region" description="Polar residues" evidence="1">
    <location>
        <begin position="35"/>
        <end position="44"/>
    </location>
</feature>
<dbReference type="GO" id="GO:0003682">
    <property type="term" value="F:chromatin binding"/>
    <property type="evidence" value="ECO:0007669"/>
    <property type="project" value="TreeGrafter"/>
</dbReference>
<evidence type="ECO:0000259" key="3">
    <source>
        <dbReference type="PROSITE" id="PS51294"/>
    </source>
</evidence>
<organism evidence="4 5">
    <name type="scientific">Clupea harengus</name>
    <name type="common">Atlantic herring</name>
    <dbReference type="NCBI Taxonomy" id="7950"/>
    <lineage>
        <taxon>Eukaryota</taxon>
        <taxon>Metazoa</taxon>
        <taxon>Chordata</taxon>
        <taxon>Craniata</taxon>
        <taxon>Vertebrata</taxon>
        <taxon>Euteleostomi</taxon>
        <taxon>Actinopterygii</taxon>
        <taxon>Neopterygii</taxon>
        <taxon>Teleostei</taxon>
        <taxon>Clupei</taxon>
        <taxon>Clupeiformes</taxon>
        <taxon>Clupeoidei</taxon>
        <taxon>Clupeidae</taxon>
        <taxon>Clupea</taxon>
    </lineage>
</organism>
<dbReference type="PROSITE" id="PS51294">
    <property type="entry name" value="HTH_MYB"/>
    <property type="match status" value="1"/>
</dbReference>
<evidence type="ECO:0000259" key="2">
    <source>
        <dbReference type="PROSITE" id="PS50090"/>
    </source>
</evidence>
<feature type="region of interest" description="Disordered" evidence="1">
    <location>
        <begin position="16"/>
        <end position="174"/>
    </location>
</feature>
<dbReference type="RefSeq" id="XP_031439607.1">
    <property type="nucleotide sequence ID" value="XM_031583747.2"/>
</dbReference>
<evidence type="ECO:0000313" key="4">
    <source>
        <dbReference type="Proteomes" id="UP000515152"/>
    </source>
</evidence>
<dbReference type="Pfam" id="PF13921">
    <property type="entry name" value="Myb_DNA-bind_6"/>
    <property type="match status" value="1"/>
</dbReference>
<dbReference type="PROSITE" id="PS50090">
    <property type="entry name" value="MYB_LIKE"/>
    <property type="match status" value="2"/>
</dbReference>
<dbReference type="SMART" id="SM00717">
    <property type="entry name" value="SANT"/>
    <property type="match status" value="2"/>
</dbReference>
<evidence type="ECO:0000313" key="5">
    <source>
        <dbReference type="RefSeq" id="XP_031439607.1"/>
    </source>
</evidence>
<dbReference type="GO" id="GO:0005730">
    <property type="term" value="C:nucleolus"/>
    <property type="evidence" value="ECO:0007669"/>
    <property type="project" value="TreeGrafter"/>
</dbReference>
<feature type="compositionally biased region" description="Basic and acidic residues" evidence="1">
    <location>
        <begin position="57"/>
        <end position="85"/>
    </location>
</feature>
<dbReference type="InterPro" id="IPR053078">
    <property type="entry name" value="TTF1-like"/>
</dbReference>
<dbReference type="InterPro" id="IPR001005">
    <property type="entry name" value="SANT/Myb"/>
</dbReference>
<protein>
    <submittedName>
        <fullName evidence="5">Transcription termination factor 1-like isoform X1</fullName>
    </submittedName>
</protein>
<name>A0A6P8GVR8_CLUHA</name>
<dbReference type="AlphaFoldDB" id="A0A6P8GVR8"/>
<dbReference type="Proteomes" id="UP000515152">
    <property type="component" value="Chromosome 17"/>
</dbReference>
<keyword evidence="4" id="KW-1185">Reference proteome</keyword>
<dbReference type="PANTHER" id="PTHR46760">
    <property type="entry name" value="TRANSCRIPTION TERMINATION FACTOR 1"/>
    <property type="match status" value="1"/>
</dbReference>
<feature type="compositionally biased region" description="Basic residues" evidence="1">
    <location>
        <begin position="147"/>
        <end position="158"/>
    </location>
</feature>
<feature type="domain" description="HTH myb-type" evidence="3">
    <location>
        <begin position="399"/>
        <end position="427"/>
    </location>
</feature>
<proteinExistence type="predicted"/>
<feature type="domain" description="Myb-like" evidence="2">
    <location>
        <begin position="350"/>
        <end position="423"/>
    </location>
</feature>
<dbReference type="GeneID" id="105905185"/>
<reference evidence="5" key="1">
    <citation type="submission" date="2025-08" db="UniProtKB">
        <authorList>
            <consortium name="RefSeq"/>
        </authorList>
    </citation>
    <scope>IDENTIFICATION</scope>
</reference>
<dbReference type="OrthoDB" id="5812619at2759"/>
<dbReference type="Gene3D" id="1.10.10.60">
    <property type="entry name" value="Homeodomain-like"/>
    <property type="match status" value="2"/>
</dbReference>
<dbReference type="InterPro" id="IPR009057">
    <property type="entry name" value="Homeodomain-like_sf"/>
</dbReference>
<dbReference type="CDD" id="cd00167">
    <property type="entry name" value="SANT"/>
    <property type="match status" value="2"/>
</dbReference>
<feature type="compositionally biased region" description="Basic residues" evidence="1">
    <location>
        <begin position="45"/>
        <end position="56"/>
    </location>
</feature>
<gene>
    <name evidence="5" type="primary">LOC105905185</name>
</gene>
<feature type="compositionally biased region" description="Low complexity" evidence="1">
    <location>
        <begin position="93"/>
        <end position="102"/>
    </location>
</feature>
<dbReference type="GO" id="GO:0006363">
    <property type="term" value="P:termination of RNA polymerase I transcription"/>
    <property type="evidence" value="ECO:0007669"/>
    <property type="project" value="TreeGrafter"/>
</dbReference>
<sequence length="542" mass="62292">MLLEVNMTEAEMVFHKKKKNKKQLLEEVAEPGNPHETTTTGVNSQKKHKHKKKKTKSEKDDCRPVEGLCDTREGQNETKRKHDAENVSVTQEAADAADAAAAQEREVKKKKKKKRRIEEPDRPGGNTEAEAALTAVQTNLEPVPQTRVKRKAKVRKTHTQPAADAHSPTDARLHPDDVLDIDEATRQEILEFLPNFTFGHVVTVHGAIKYDLPRFRVYKKQGIPLRTGRFTAAENKQLKQNVKDFLAVSGIDSEFKLFRPTRFPDETVTIRSLKRKLNFLMCLCAGIPRCWNNILNRARRFCNRENYKGRFTEDENKDLKKLYMLHGTNWTTISDKMGRSCEAVQRRFNGMSKDRGPWSEAEFKVLLTCLHQQLLNRAGGEGGDGSAVVQKMDLYKQLAWRPVAKQVPTRSWKQCKHKWMTYLTGKMKTGGKIHGRKSIEGQIQLIKAINEMAVEEPGDIVWDDLTHLFGNTPPVYLQMKFHQLKVTYVPDWNRKSFCDIIDFLYEKTLPKLEEDLKGCKDDDDEPAETRHSYKLSEIFPNL</sequence>
<dbReference type="KEGG" id="char:105905185"/>
<feature type="domain" description="Myb-like" evidence="2">
    <location>
        <begin position="303"/>
        <end position="349"/>
    </location>
</feature>